<evidence type="ECO:0008006" key="4">
    <source>
        <dbReference type="Google" id="ProtNLM"/>
    </source>
</evidence>
<evidence type="ECO:0000313" key="2">
    <source>
        <dbReference type="EMBL" id="KAK0535704.1"/>
    </source>
</evidence>
<feature type="compositionally biased region" description="Polar residues" evidence="1">
    <location>
        <begin position="115"/>
        <end position="124"/>
    </location>
</feature>
<keyword evidence="3" id="KW-1185">Reference proteome</keyword>
<sequence>MAASTRSAALLRAALPHIPAHGFTLAALRAGIRANPSFTSASQASPAAEQIHRTSSGSNHEDEDAAERIVDAAERIVDAAAALFPGPPTARTSIERTLFSAWDRDASARAFDTVSNAGSSSTSAMAGPSASSQGAEAQQASAQTATALLRHRLALIEPVREHLLKAFALESAHPIPLPSLPSALQATVPLLRFLPQHPALPDPIPLLSRAGRIADEACRSTQTSRAWRESLDGPEWYLLRSRLALAYLVGELHLLSPSNSLASSQDLLVRVADGPSVLQSLHRAGSDLRSLIEWGGRSWIGILRSRGL</sequence>
<dbReference type="Proteomes" id="UP001176521">
    <property type="component" value="Unassembled WGS sequence"/>
</dbReference>
<gene>
    <name evidence="2" type="ORF">OC842_002215</name>
</gene>
<feature type="region of interest" description="Disordered" evidence="1">
    <location>
        <begin position="115"/>
        <end position="138"/>
    </location>
</feature>
<evidence type="ECO:0000256" key="1">
    <source>
        <dbReference type="SAM" id="MobiDB-lite"/>
    </source>
</evidence>
<feature type="compositionally biased region" description="Low complexity" evidence="1">
    <location>
        <begin position="126"/>
        <end position="138"/>
    </location>
</feature>
<name>A0AAN6JSE1_9BASI</name>
<dbReference type="EMBL" id="JAPDMQ010000090">
    <property type="protein sequence ID" value="KAK0535704.1"/>
    <property type="molecule type" value="Genomic_DNA"/>
</dbReference>
<protein>
    <recommendedName>
        <fullName evidence="4">Ubiquinone biosynthesis protein</fullName>
    </recommendedName>
</protein>
<organism evidence="2 3">
    <name type="scientific">Tilletia horrida</name>
    <dbReference type="NCBI Taxonomy" id="155126"/>
    <lineage>
        <taxon>Eukaryota</taxon>
        <taxon>Fungi</taxon>
        <taxon>Dikarya</taxon>
        <taxon>Basidiomycota</taxon>
        <taxon>Ustilaginomycotina</taxon>
        <taxon>Exobasidiomycetes</taxon>
        <taxon>Tilletiales</taxon>
        <taxon>Tilletiaceae</taxon>
        <taxon>Tilletia</taxon>
    </lineage>
</organism>
<accession>A0AAN6JSE1</accession>
<evidence type="ECO:0000313" key="3">
    <source>
        <dbReference type="Proteomes" id="UP001176521"/>
    </source>
</evidence>
<reference evidence="2" key="1">
    <citation type="journal article" date="2023" name="PhytoFront">
        <title>Draft Genome Resources of Seven Strains of Tilletia horrida, Causal Agent of Kernel Smut of Rice.</title>
        <authorList>
            <person name="Khanal S."/>
            <person name="Antony Babu S."/>
            <person name="Zhou X.G."/>
        </authorList>
    </citation>
    <scope>NUCLEOTIDE SEQUENCE</scope>
    <source>
        <strain evidence="2">TX3</strain>
    </source>
</reference>
<comment type="caution">
    <text evidence="2">The sequence shown here is derived from an EMBL/GenBank/DDBJ whole genome shotgun (WGS) entry which is preliminary data.</text>
</comment>
<feature type="region of interest" description="Disordered" evidence="1">
    <location>
        <begin position="38"/>
        <end position="64"/>
    </location>
</feature>
<proteinExistence type="predicted"/>
<dbReference type="AlphaFoldDB" id="A0AAN6JSE1"/>